<sequence length="181" mass="20674">MVGENNFYLSGVPEDVKNLPESLESKQLKWSKTDVTNFEKVIPTFDKSRVCLLDPAASEELSPEDSENFDFFLFGGILGDHPPRDRTGELRKHGFPGRHLGKIQMTTDTAVRVTQKVLADQQRIEDIDFIDFPELKFSKNESTEMPFRYVRDSQTGEPIMPEGMFDLIKEDSNKSLDDLIL</sequence>
<dbReference type="GO" id="GO:0035241">
    <property type="term" value="F:protein-arginine omega-N monomethyltransferase activity"/>
    <property type="evidence" value="ECO:0007669"/>
    <property type="project" value="TreeGrafter"/>
</dbReference>
<keyword evidence="2" id="KW-1185">Reference proteome</keyword>
<dbReference type="RefSeq" id="XP_031853924.1">
    <property type="nucleotide sequence ID" value="XM_031998033.1"/>
</dbReference>
<dbReference type="PANTHER" id="PTHR35517">
    <property type="entry name" value="PROTEIN ARGININE N-METHYLTRANSFERASE SFM1"/>
    <property type="match status" value="1"/>
</dbReference>
<dbReference type="InterPro" id="IPR007364">
    <property type="entry name" value="SFM1-like"/>
</dbReference>
<dbReference type="CDD" id="cd18090">
    <property type="entry name" value="Arginine_MT_Sfm1"/>
    <property type="match status" value="1"/>
</dbReference>
<organism evidence="1 2">
    <name type="scientific">Magnusiomyces paraingens</name>
    <dbReference type="NCBI Taxonomy" id="2606893"/>
    <lineage>
        <taxon>Eukaryota</taxon>
        <taxon>Fungi</taxon>
        <taxon>Dikarya</taxon>
        <taxon>Ascomycota</taxon>
        <taxon>Saccharomycotina</taxon>
        <taxon>Dipodascomycetes</taxon>
        <taxon>Dipodascales</taxon>
        <taxon>Dipodascaceae</taxon>
        <taxon>Magnusiomyces</taxon>
    </lineage>
</organism>
<proteinExistence type="predicted"/>
<name>A0A5E8BMK0_9ASCO</name>
<dbReference type="EMBL" id="CABVLU010000002">
    <property type="protein sequence ID" value="VVT52094.1"/>
    <property type="molecule type" value="Genomic_DNA"/>
</dbReference>
<gene>
    <name evidence="1" type="ORF">SAPINGB_P003315</name>
</gene>
<dbReference type="Pfam" id="PF04252">
    <property type="entry name" value="SFM1-like"/>
    <property type="match status" value="1"/>
</dbReference>
<dbReference type="Proteomes" id="UP000398389">
    <property type="component" value="Unassembled WGS sequence"/>
</dbReference>
<protein>
    <submittedName>
        <fullName evidence="1">Uncharacterized protein</fullName>
    </submittedName>
</protein>
<dbReference type="AlphaFoldDB" id="A0A5E8BMK0"/>
<evidence type="ECO:0000313" key="1">
    <source>
        <dbReference type="EMBL" id="VVT52094.1"/>
    </source>
</evidence>
<reference evidence="1 2" key="1">
    <citation type="submission" date="2019-09" db="EMBL/GenBank/DDBJ databases">
        <authorList>
            <person name="Brejova B."/>
        </authorList>
    </citation>
    <scope>NUCLEOTIDE SEQUENCE [LARGE SCALE GENOMIC DNA]</scope>
</reference>
<dbReference type="OrthoDB" id="373498at2759"/>
<evidence type="ECO:0000313" key="2">
    <source>
        <dbReference type="Proteomes" id="UP000398389"/>
    </source>
</evidence>
<dbReference type="PANTHER" id="PTHR35517:SF1">
    <property type="entry name" value="PROTEIN ARGININE N-METHYLTRANSFERASE SFM1"/>
    <property type="match status" value="1"/>
</dbReference>
<accession>A0A5E8BMK0</accession>
<dbReference type="GeneID" id="43582133"/>